<evidence type="ECO:0000259" key="10">
    <source>
        <dbReference type="PROSITE" id="PS50113"/>
    </source>
</evidence>
<dbReference type="InterPro" id="IPR036890">
    <property type="entry name" value="HATPase_C_sf"/>
</dbReference>
<dbReference type="InterPro" id="IPR036097">
    <property type="entry name" value="HisK_dim/P_sf"/>
</dbReference>
<sequence>MIENTFGINIVPENDANRLDALKRYRISDTPSEDSFDGIAKLATQIFNVPISLLSLVDAEAVFFKANVGMGRAKEANRGKSLCALAVLDKTVTVFEDALKEPCLMTNPNVVGDFGLRFYAGAPLITNDGFIIGTLCIIDQHPRVFTDLERRILEGLASTAMDQIELRRSALDTIDELTTANTALTTAQLDLKSSIEELAATNEEIEATNEELNAVHEDLNKSYELAVQLNSDLAKSELRFKTFIKKAPIAIGILNGRTLSVEVANDMLLNVWRKNKSVLGMPFATAMPELPGEPILSILDDVFTTGKAYTGKEVVIQLDSEGVLKDHYMDFIYEPFKNDQGETDSIIVIANDITDRVTARDAQQMLNDQLEMALRAGRLGAYSLEIATGDIICSAQWKSNYGLTSEDHITQTKLLEVVVPEYRDNVTKLLDDVIANQSEYHAEYVVKWPDESLHWINASGMLLYDADGKATHLTGVSVDITTRKNYEQQKDDFLSIASHELKTPITSLKASLQLLLKLKENPSHEMLPKLIEQSSKSMEKINALVNELLNMNRISEGQLQLEKTTFKISEMLDVCCDHVRVAGKYELVIKGDLDLEVFADEHRIDQVMVNLVNNAVKYASDSSEIQLIVEKIGDQAKVTVRDFGNGINAEVQPYLFDRYFRASYNGRAYSGLGLGLYISSEIIKRHGGKMGVDSKLGEGSSFWFTIPLK</sequence>
<evidence type="ECO:0000259" key="8">
    <source>
        <dbReference type="PROSITE" id="PS50109"/>
    </source>
</evidence>
<dbReference type="Gene3D" id="3.30.450.40">
    <property type="match status" value="1"/>
</dbReference>
<proteinExistence type="predicted"/>
<dbReference type="PANTHER" id="PTHR43711:SF31">
    <property type="entry name" value="HISTIDINE KINASE"/>
    <property type="match status" value="1"/>
</dbReference>
<dbReference type="InterPro" id="IPR005467">
    <property type="entry name" value="His_kinase_dom"/>
</dbReference>
<reference evidence="11 12" key="1">
    <citation type="submission" date="2019-11" db="EMBL/GenBank/DDBJ databases">
        <title>Pedobacter petrophilus genome.</title>
        <authorList>
            <person name="Feldbauer M.J."/>
            <person name="Newman J.D."/>
        </authorList>
    </citation>
    <scope>NUCLEOTIDE SEQUENCE [LARGE SCALE GENOMIC DNA]</scope>
    <source>
        <strain evidence="11 12">LMG 29686</strain>
    </source>
</reference>
<protein>
    <recommendedName>
        <fullName evidence="2">histidine kinase</fullName>
        <ecNumber evidence="2">2.7.13.3</ecNumber>
    </recommendedName>
</protein>
<dbReference type="InterPro" id="IPR013655">
    <property type="entry name" value="PAS_fold_3"/>
</dbReference>
<dbReference type="InterPro" id="IPR029016">
    <property type="entry name" value="GAF-like_dom_sf"/>
</dbReference>
<dbReference type="SMART" id="SM00065">
    <property type="entry name" value="GAF"/>
    <property type="match status" value="1"/>
</dbReference>
<dbReference type="Proteomes" id="UP000487757">
    <property type="component" value="Unassembled WGS sequence"/>
</dbReference>
<evidence type="ECO:0000256" key="1">
    <source>
        <dbReference type="ARBA" id="ARBA00000085"/>
    </source>
</evidence>
<dbReference type="PROSITE" id="PS50112">
    <property type="entry name" value="PAS"/>
    <property type="match status" value="1"/>
</dbReference>
<dbReference type="InterPro" id="IPR003661">
    <property type="entry name" value="HisK_dim/P_dom"/>
</dbReference>
<dbReference type="Gene3D" id="2.10.70.100">
    <property type="match status" value="1"/>
</dbReference>
<comment type="catalytic activity">
    <reaction evidence="1">
        <text>ATP + protein L-histidine = ADP + protein N-phospho-L-histidine.</text>
        <dbReference type="EC" id="2.7.13.3"/>
    </reaction>
</comment>
<dbReference type="EC" id="2.7.13.3" evidence="2"/>
<dbReference type="PROSITE" id="PS50109">
    <property type="entry name" value="HIS_KIN"/>
    <property type="match status" value="1"/>
</dbReference>
<dbReference type="SUPFAM" id="SSF55874">
    <property type="entry name" value="ATPase domain of HSP90 chaperone/DNA topoisomerase II/histidine kinase"/>
    <property type="match status" value="1"/>
</dbReference>
<accession>A0A7K0FWX1</accession>
<dbReference type="CDD" id="cd00082">
    <property type="entry name" value="HisKA"/>
    <property type="match status" value="1"/>
</dbReference>
<dbReference type="NCBIfam" id="TIGR00229">
    <property type="entry name" value="sensory_box"/>
    <property type="match status" value="1"/>
</dbReference>
<dbReference type="Gene3D" id="3.30.450.20">
    <property type="entry name" value="PAS domain"/>
    <property type="match status" value="2"/>
</dbReference>
<dbReference type="SMART" id="SM00387">
    <property type="entry name" value="HATPase_c"/>
    <property type="match status" value="1"/>
</dbReference>
<dbReference type="Pfam" id="PF08447">
    <property type="entry name" value="PAS_3"/>
    <property type="match status" value="1"/>
</dbReference>
<dbReference type="Pfam" id="PF02518">
    <property type="entry name" value="HATPase_c"/>
    <property type="match status" value="1"/>
</dbReference>
<dbReference type="Gene3D" id="1.10.287.130">
    <property type="match status" value="1"/>
</dbReference>
<dbReference type="SUPFAM" id="SSF55785">
    <property type="entry name" value="PYP-like sensor domain (PAS domain)"/>
    <property type="match status" value="2"/>
</dbReference>
<dbReference type="InterPro" id="IPR003018">
    <property type="entry name" value="GAF"/>
</dbReference>
<dbReference type="InterPro" id="IPR000700">
    <property type="entry name" value="PAS-assoc_C"/>
</dbReference>
<dbReference type="InterPro" id="IPR035965">
    <property type="entry name" value="PAS-like_dom_sf"/>
</dbReference>
<dbReference type="Pfam" id="PF00512">
    <property type="entry name" value="HisKA"/>
    <property type="match status" value="1"/>
</dbReference>
<keyword evidence="5" id="KW-0418">Kinase</keyword>
<name>A0A7K0FWX1_9SPHI</name>
<dbReference type="EMBL" id="WKKH01000004">
    <property type="protein sequence ID" value="MRX75236.1"/>
    <property type="molecule type" value="Genomic_DNA"/>
</dbReference>
<dbReference type="Gene3D" id="3.30.565.10">
    <property type="entry name" value="Histidine kinase-like ATPase, C-terminal domain"/>
    <property type="match status" value="1"/>
</dbReference>
<feature type="domain" description="PAC" evidence="10">
    <location>
        <begin position="440"/>
        <end position="492"/>
    </location>
</feature>
<feature type="domain" description="PAS" evidence="9">
    <location>
        <begin position="401"/>
        <end position="437"/>
    </location>
</feature>
<keyword evidence="3" id="KW-0597">Phosphoprotein</keyword>
<dbReference type="InterPro" id="IPR000014">
    <property type="entry name" value="PAS"/>
</dbReference>
<dbReference type="OrthoDB" id="9813151at2"/>
<feature type="domain" description="Histidine kinase" evidence="8">
    <location>
        <begin position="496"/>
        <end position="709"/>
    </location>
</feature>
<dbReference type="InterPro" id="IPR050736">
    <property type="entry name" value="Sensor_HK_Regulatory"/>
</dbReference>
<organism evidence="11 12">
    <name type="scientific">Pedobacter petrophilus</name>
    <dbReference type="NCBI Taxonomy" id="1908241"/>
    <lineage>
        <taxon>Bacteria</taxon>
        <taxon>Pseudomonadati</taxon>
        <taxon>Bacteroidota</taxon>
        <taxon>Sphingobacteriia</taxon>
        <taxon>Sphingobacteriales</taxon>
        <taxon>Sphingobacteriaceae</taxon>
        <taxon>Pedobacter</taxon>
    </lineage>
</organism>
<evidence type="ECO:0000313" key="12">
    <source>
        <dbReference type="Proteomes" id="UP000487757"/>
    </source>
</evidence>
<gene>
    <name evidence="11" type="ORF">GJU39_03970</name>
</gene>
<keyword evidence="6" id="KW-0902">Two-component regulatory system</keyword>
<dbReference type="Pfam" id="PF01590">
    <property type="entry name" value="GAF"/>
    <property type="match status" value="1"/>
</dbReference>
<evidence type="ECO:0000256" key="6">
    <source>
        <dbReference type="ARBA" id="ARBA00023012"/>
    </source>
</evidence>
<dbReference type="PROSITE" id="PS50113">
    <property type="entry name" value="PAC"/>
    <property type="match status" value="1"/>
</dbReference>
<dbReference type="CDD" id="cd00130">
    <property type="entry name" value="PAS"/>
    <property type="match status" value="1"/>
</dbReference>
<evidence type="ECO:0000256" key="3">
    <source>
        <dbReference type="ARBA" id="ARBA00022553"/>
    </source>
</evidence>
<dbReference type="InterPro" id="IPR003594">
    <property type="entry name" value="HATPase_dom"/>
</dbReference>
<feature type="coiled-coil region" evidence="7">
    <location>
        <begin position="191"/>
        <end position="222"/>
    </location>
</feature>
<dbReference type="RefSeq" id="WP_154279397.1">
    <property type="nucleotide sequence ID" value="NZ_JBHUJQ010000001.1"/>
</dbReference>
<evidence type="ECO:0000256" key="7">
    <source>
        <dbReference type="SAM" id="Coils"/>
    </source>
</evidence>
<dbReference type="GO" id="GO:0000155">
    <property type="term" value="F:phosphorelay sensor kinase activity"/>
    <property type="evidence" value="ECO:0007669"/>
    <property type="project" value="InterPro"/>
</dbReference>
<evidence type="ECO:0000259" key="9">
    <source>
        <dbReference type="PROSITE" id="PS50112"/>
    </source>
</evidence>
<dbReference type="SMART" id="SM00388">
    <property type="entry name" value="HisKA"/>
    <property type="match status" value="1"/>
</dbReference>
<keyword evidence="4" id="KW-0808">Transferase</keyword>
<evidence type="ECO:0000256" key="4">
    <source>
        <dbReference type="ARBA" id="ARBA00022679"/>
    </source>
</evidence>
<keyword evidence="12" id="KW-1185">Reference proteome</keyword>
<dbReference type="PANTHER" id="PTHR43711">
    <property type="entry name" value="TWO-COMPONENT HISTIDINE KINASE"/>
    <property type="match status" value="1"/>
</dbReference>
<dbReference type="SUPFAM" id="SSF47384">
    <property type="entry name" value="Homodimeric domain of signal transducing histidine kinase"/>
    <property type="match status" value="1"/>
</dbReference>
<dbReference type="InterPro" id="IPR004358">
    <property type="entry name" value="Sig_transdc_His_kin-like_C"/>
</dbReference>
<dbReference type="SUPFAM" id="SSF55781">
    <property type="entry name" value="GAF domain-like"/>
    <property type="match status" value="1"/>
</dbReference>
<dbReference type="PRINTS" id="PR00344">
    <property type="entry name" value="BCTRLSENSOR"/>
</dbReference>
<keyword evidence="7" id="KW-0175">Coiled coil</keyword>
<evidence type="ECO:0000313" key="11">
    <source>
        <dbReference type="EMBL" id="MRX75236.1"/>
    </source>
</evidence>
<comment type="caution">
    <text evidence="11">The sequence shown here is derived from an EMBL/GenBank/DDBJ whole genome shotgun (WGS) entry which is preliminary data.</text>
</comment>
<evidence type="ECO:0000256" key="2">
    <source>
        <dbReference type="ARBA" id="ARBA00012438"/>
    </source>
</evidence>
<dbReference type="FunFam" id="3.30.565.10:FF:000006">
    <property type="entry name" value="Sensor histidine kinase WalK"/>
    <property type="match status" value="1"/>
</dbReference>
<dbReference type="AlphaFoldDB" id="A0A7K0FWX1"/>
<evidence type="ECO:0000256" key="5">
    <source>
        <dbReference type="ARBA" id="ARBA00022777"/>
    </source>
</evidence>